<dbReference type="SUPFAM" id="SSF53807">
    <property type="entry name" value="Helical backbone' metal receptor"/>
    <property type="match status" value="1"/>
</dbReference>
<sequence>MKRILFLLIICLEGLSLKAAKPDRIITLSSALTETVDAFGYGSKIVATDVTSTYPAYVNTLPKVSRNRSVSLESLASFRPDLILAPEGALSQAVQTQLKALKIKYVIIEQEFSVKGATNFIKAIGVALNEPNKGILLAKQMEAEVNKALQTVKTSMKSSPKVVFIYARGTGTMSVAGKGSSLDAIIKLAGGRNPIQEFSEYKPYTTEALVKANPDVILMFDFGISSLGGKDAVLKMPGMNLINAGKNKKIIAMDGNLLINFSTRLSEAILELNKQLR</sequence>
<dbReference type="Proteomes" id="UP001597118">
    <property type="component" value="Unassembled WGS sequence"/>
</dbReference>
<dbReference type="InterPro" id="IPR002491">
    <property type="entry name" value="ABC_transptr_periplasmic_BD"/>
</dbReference>
<evidence type="ECO:0000313" key="3">
    <source>
        <dbReference type="Proteomes" id="UP001597118"/>
    </source>
</evidence>
<dbReference type="Gene3D" id="3.40.50.1980">
    <property type="entry name" value="Nitrogenase molybdenum iron protein domain"/>
    <property type="match status" value="2"/>
</dbReference>
<organism evidence="2 3">
    <name type="scientific">Pseudopedobacter beijingensis</name>
    <dbReference type="NCBI Taxonomy" id="1207056"/>
    <lineage>
        <taxon>Bacteria</taxon>
        <taxon>Pseudomonadati</taxon>
        <taxon>Bacteroidota</taxon>
        <taxon>Sphingobacteriia</taxon>
        <taxon>Sphingobacteriales</taxon>
        <taxon>Sphingobacteriaceae</taxon>
        <taxon>Pseudopedobacter</taxon>
    </lineage>
</organism>
<evidence type="ECO:0000259" key="1">
    <source>
        <dbReference type="PROSITE" id="PS50983"/>
    </source>
</evidence>
<dbReference type="RefSeq" id="WP_379663537.1">
    <property type="nucleotide sequence ID" value="NZ_JBHUDG010000042.1"/>
</dbReference>
<dbReference type="EMBL" id="JBHUDG010000042">
    <property type="protein sequence ID" value="MFD1631169.1"/>
    <property type="molecule type" value="Genomic_DNA"/>
</dbReference>
<keyword evidence="3" id="KW-1185">Reference proteome</keyword>
<dbReference type="Pfam" id="PF01497">
    <property type="entry name" value="Peripla_BP_2"/>
    <property type="match status" value="1"/>
</dbReference>
<protein>
    <submittedName>
        <fullName evidence="2">Hemin ABC transporter substrate-binding protein</fullName>
    </submittedName>
</protein>
<dbReference type="PANTHER" id="PTHR30535:SF4">
    <property type="entry name" value="HEMIN-BINDING PERIPLASMIC PROTEIN HMUT"/>
    <property type="match status" value="1"/>
</dbReference>
<gene>
    <name evidence="2" type="ORF">ACFSAH_14935</name>
</gene>
<comment type="caution">
    <text evidence="2">The sequence shown here is derived from an EMBL/GenBank/DDBJ whole genome shotgun (WGS) entry which is preliminary data.</text>
</comment>
<accession>A0ABW4IFK6</accession>
<dbReference type="PANTHER" id="PTHR30535">
    <property type="entry name" value="VITAMIN B12-BINDING PROTEIN"/>
    <property type="match status" value="1"/>
</dbReference>
<feature type="domain" description="Fe/B12 periplasmic-binding" evidence="1">
    <location>
        <begin position="24"/>
        <end position="277"/>
    </location>
</feature>
<dbReference type="InterPro" id="IPR050902">
    <property type="entry name" value="ABC_Transporter_SBP"/>
</dbReference>
<dbReference type="PROSITE" id="PS50983">
    <property type="entry name" value="FE_B12_PBP"/>
    <property type="match status" value="1"/>
</dbReference>
<proteinExistence type="predicted"/>
<name>A0ABW4IFK6_9SPHI</name>
<evidence type="ECO:0000313" key="2">
    <source>
        <dbReference type="EMBL" id="MFD1631169.1"/>
    </source>
</evidence>
<reference evidence="3" key="1">
    <citation type="journal article" date="2019" name="Int. J. Syst. Evol. Microbiol.">
        <title>The Global Catalogue of Microorganisms (GCM) 10K type strain sequencing project: providing services to taxonomists for standard genome sequencing and annotation.</title>
        <authorList>
            <consortium name="The Broad Institute Genomics Platform"/>
            <consortium name="The Broad Institute Genome Sequencing Center for Infectious Disease"/>
            <person name="Wu L."/>
            <person name="Ma J."/>
        </authorList>
    </citation>
    <scope>NUCLEOTIDE SEQUENCE [LARGE SCALE GENOMIC DNA]</scope>
    <source>
        <strain evidence="3">CCUG 53762</strain>
    </source>
</reference>